<evidence type="ECO:0000313" key="6">
    <source>
        <dbReference type="Proteomes" id="UP000323454"/>
    </source>
</evidence>
<name>A0A5B2WID1_9PSEU</name>
<evidence type="ECO:0000259" key="4">
    <source>
        <dbReference type="Pfam" id="PF11887"/>
    </source>
</evidence>
<organism evidence="5 6">
    <name type="scientific">Solihabitans fulvus</name>
    <dbReference type="NCBI Taxonomy" id="1892852"/>
    <lineage>
        <taxon>Bacteria</taxon>
        <taxon>Bacillati</taxon>
        <taxon>Actinomycetota</taxon>
        <taxon>Actinomycetes</taxon>
        <taxon>Pseudonocardiales</taxon>
        <taxon>Pseudonocardiaceae</taxon>
        <taxon>Solihabitans</taxon>
    </lineage>
</organism>
<dbReference type="InterPro" id="IPR003399">
    <property type="entry name" value="Mce/MlaD"/>
</dbReference>
<dbReference type="Pfam" id="PF02470">
    <property type="entry name" value="MlaD"/>
    <property type="match status" value="1"/>
</dbReference>
<feature type="domain" description="Mammalian cell entry C-terminal" evidence="4">
    <location>
        <begin position="117"/>
        <end position="295"/>
    </location>
</feature>
<dbReference type="EMBL" id="VUOB01000093">
    <property type="protein sequence ID" value="KAA2250176.1"/>
    <property type="molecule type" value="Genomic_DNA"/>
</dbReference>
<reference evidence="5 6" key="2">
    <citation type="submission" date="2019-09" db="EMBL/GenBank/DDBJ databases">
        <authorList>
            <person name="Jin C."/>
        </authorList>
    </citation>
    <scope>NUCLEOTIDE SEQUENCE [LARGE SCALE GENOMIC DNA]</scope>
    <source>
        <strain evidence="5 6">AN110305</strain>
    </source>
</reference>
<sequence length="378" mass="39241">MLTNHRLLRLERAIAIACVLVLLASAAFWQLTGIPDARRITAYFGQAVGLYVGSDVRVLGVRVGVVELVHPEGDVVRVVFSVSRDVPVPAGAQAAVIAPALVSDRYVQLAPAYTEGPQIADDAVIPRERTATPVELDELYDSLNKISTALGPNGANRTGALSDLITTGADNLAGNGKSLHDTITQFGAAAATLTGSQQDLFGTVDNLAKFSSTLASSDGQLRDLVHRLADVSGFLAGERGTLADAADRLATALEKVAHFINDNRASLKSSVDNLASLTKVLVDEKTALGEVLRVVPLTLNNVTNAYDTTTGSLNVRLANGFVPRYGPQGPLLAAVCRQAGPSGADAQALAELCGQPGGAQGDPATAPPLPLTRDGGAR</sequence>
<keyword evidence="6" id="KW-1185">Reference proteome</keyword>
<keyword evidence="2" id="KW-0812">Transmembrane</keyword>
<feature type="region of interest" description="Disordered" evidence="1">
    <location>
        <begin position="354"/>
        <end position="378"/>
    </location>
</feature>
<feature type="transmembrane region" description="Helical" evidence="2">
    <location>
        <begin position="12"/>
        <end position="31"/>
    </location>
</feature>
<evidence type="ECO:0000259" key="3">
    <source>
        <dbReference type="Pfam" id="PF02470"/>
    </source>
</evidence>
<keyword evidence="2" id="KW-0472">Membrane</keyword>
<gene>
    <name evidence="5" type="ORF">F0L68_39225</name>
</gene>
<evidence type="ECO:0000313" key="5">
    <source>
        <dbReference type="EMBL" id="KAA2250176.1"/>
    </source>
</evidence>
<dbReference type="InterPro" id="IPR005693">
    <property type="entry name" value="Mce"/>
</dbReference>
<dbReference type="Pfam" id="PF11887">
    <property type="entry name" value="Mce4_CUP1"/>
    <property type="match status" value="1"/>
</dbReference>
<dbReference type="OrthoDB" id="4516955at2"/>
<dbReference type="InterPro" id="IPR024516">
    <property type="entry name" value="Mce_C"/>
</dbReference>
<evidence type="ECO:0000256" key="2">
    <source>
        <dbReference type="SAM" id="Phobius"/>
    </source>
</evidence>
<dbReference type="NCBIfam" id="TIGR00996">
    <property type="entry name" value="Mtu_fam_mce"/>
    <property type="match status" value="1"/>
</dbReference>
<dbReference type="AlphaFoldDB" id="A0A5B2WID1"/>
<protein>
    <submittedName>
        <fullName evidence="5">MCE family protein</fullName>
    </submittedName>
</protein>
<dbReference type="PANTHER" id="PTHR33371">
    <property type="entry name" value="INTERMEMBRANE PHOSPHOLIPID TRANSPORT SYSTEM BINDING PROTEIN MLAD-RELATED"/>
    <property type="match status" value="1"/>
</dbReference>
<reference evidence="5 6" key="1">
    <citation type="submission" date="2019-09" db="EMBL/GenBank/DDBJ databases">
        <title>Goodfellowia gen. nov., a new genus of the Pseudonocardineae related to Actinoalloteichus, containing Goodfellowia coeruleoviolacea gen. nov., comb. nov. gen. nov., comb. nov.</title>
        <authorList>
            <person name="Labeda D."/>
        </authorList>
    </citation>
    <scope>NUCLEOTIDE SEQUENCE [LARGE SCALE GENOMIC DNA]</scope>
    <source>
        <strain evidence="5 6">AN110305</strain>
    </source>
</reference>
<keyword evidence="2" id="KW-1133">Transmembrane helix</keyword>
<evidence type="ECO:0000256" key="1">
    <source>
        <dbReference type="SAM" id="MobiDB-lite"/>
    </source>
</evidence>
<dbReference type="PANTHER" id="PTHR33371:SF4">
    <property type="entry name" value="INTERMEMBRANE PHOSPHOLIPID TRANSPORT SYSTEM BINDING PROTEIN MLAD"/>
    <property type="match status" value="1"/>
</dbReference>
<proteinExistence type="predicted"/>
<dbReference type="RefSeq" id="WP_149854995.1">
    <property type="nucleotide sequence ID" value="NZ_VUOB01000093.1"/>
</dbReference>
<dbReference type="GO" id="GO:0005576">
    <property type="term" value="C:extracellular region"/>
    <property type="evidence" value="ECO:0007669"/>
    <property type="project" value="TreeGrafter"/>
</dbReference>
<feature type="domain" description="Mce/MlaD" evidence="3">
    <location>
        <begin position="38"/>
        <end position="111"/>
    </location>
</feature>
<accession>A0A5B2WID1</accession>
<comment type="caution">
    <text evidence="5">The sequence shown here is derived from an EMBL/GenBank/DDBJ whole genome shotgun (WGS) entry which is preliminary data.</text>
</comment>
<dbReference type="InterPro" id="IPR052336">
    <property type="entry name" value="MlaD_Phospholipid_Transporter"/>
</dbReference>
<dbReference type="Proteomes" id="UP000323454">
    <property type="component" value="Unassembled WGS sequence"/>
</dbReference>